<evidence type="ECO:0000313" key="3">
    <source>
        <dbReference type="Proteomes" id="UP000024635"/>
    </source>
</evidence>
<proteinExistence type="predicted"/>
<dbReference type="AlphaFoldDB" id="A0A016V931"/>
<dbReference type="Proteomes" id="UP000024635">
    <property type="component" value="Unassembled WGS sequence"/>
</dbReference>
<organism evidence="2 3">
    <name type="scientific">Ancylostoma ceylanicum</name>
    <dbReference type="NCBI Taxonomy" id="53326"/>
    <lineage>
        <taxon>Eukaryota</taxon>
        <taxon>Metazoa</taxon>
        <taxon>Ecdysozoa</taxon>
        <taxon>Nematoda</taxon>
        <taxon>Chromadorea</taxon>
        <taxon>Rhabditida</taxon>
        <taxon>Rhabditina</taxon>
        <taxon>Rhabditomorpha</taxon>
        <taxon>Strongyloidea</taxon>
        <taxon>Ancylostomatidae</taxon>
        <taxon>Ancylostomatinae</taxon>
        <taxon>Ancylostoma</taxon>
    </lineage>
</organism>
<dbReference type="OrthoDB" id="5859941at2759"/>
<protein>
    <submittedName>
        <fullName evidence="2">Uncharacterized protein</fullName>
    </submittedName>
</protein>
<dbReference type="EMBL" id="JARK01001351">
    <property type="protein sequence ID" value="EYC23502.1"/>
    <property type="molecule type" value="Genomic_DNA"/>
</dbReference>
<feature type="compositionally biased region" description="Low complexity" evidence="1">
    <location>
        <begin position="72"/>
        <end position="85"/>
    </location>
</feature>
<reference evidence="3" key="1">
    <citation type="journal article" date="2015" name="Nat. Genet.">
        <title>The genome and transcriptome of the zoonotic hookworm Ancylostoma ceylanicum identify infection-specific gene families.</title>
        <authorList>
            <person name="Schwarz E.M."/>
            <person name="Hu Y."/>
            <person name="Antoshechkin I."/>
            <person name="Miller M.M."/>
            <person name="Sternberg P.W."/>
            <person name="Aroian R.V."/>
        </authorList>
    </citation>
    <scope>NUCLEOTIDE SEQUENCE</scope>
    <source>
        <strain evidence="3">HY135</strain>
    </source>
</reference>
<evidence type="ECO:0000313" key="2">
    <source>
        <dbReference type="EMBL" id="EYC23502.1"/>
    </source>
</evidence>
<name>A0A016V931_9BILA</name>
<comment type="caution">
    <text evidence="2">The sequence shown here is derived from an EMBL/GenBank/DDBJ whole genome shotgun (WGS) entry which is preliminary data.</text>
</comment>
<feature type="region of interest" description="Disordered" evidence="1">
    <location>
        <begin position="57"/>
        <end position="85"/>
    </location>
</feature>
<evidence type="ECO:0000256" key="1">
    <source>
        <dbReference type="SAM" id="MobiDB-lite"/>
    </source>
</evidence>
<accession>A0A016V931</accession>
<keyword evidence="3" id="KW-1185">Reference proteome</keyword>
<sequence>MEELALDRNLRKQAGDMNAQAGKLLYVVRDFDIVKLRTPRDLPKRPLAAVTANGASPGVRTAISEGRRSKFPSSLLQPPSSASLDQQCVNSRGRIHETSCPGNLTGTQWELDFPSRKFPQVPGAKRYPRTHGNFREPNHAIWLAHFA</sequence>
<gene>
    <name evidence="2" type="primary">Acey_s0015.g2682</name>
    <name evidence="2" type="ORF">Y032_0015g2682</name>
</gene>